<evidence type="ECO:0000313" key="1">
    <source>
        <dbReference type="EMBL" id="QBB72080.1"/>
    </source>
</evidence>
<dbReference type="RefSeq" id="WP_129835705.1">
    <property type="nucleotide sequence ID" value="NZ_CP035704.1"/>
</dbReference>
<evidence type="ECO:0000313" key="2">
    <source>
        <dbReference type="Proteomes" id="UP000291562"/>
    </source>
</evidence>
<dbReference type="EMBL" id="CP035704">
    <property type="protein sequence ID" value="QBB72080.1"/>
    <property type="molecule type" value="Genomic_DNA"/>
</dbReference>
<proteinExistence type="predicted"/>
<gene>
    <name evidence="1" type="ORF">ELE36_17850</name>
</gene>
<protein>
    <recommendedName>
        <fullName evidence="3">Right-handed parallel beta-helix repeat-containing protein</fullName>
    </recommendedName>
</protein>
<keyword evidence="2" id="KW-1185">Reference proteome</keyword>
<dbReference type="AlphaFoldDB" id="A0A411HNM0"/>
<evidence type="ECO:0008006" key="3">
    <source>
        <dbReference type="Google" id="ProtNLM"/>
    </source>
</evidence>
<sequence>MIDANIAADISVIPLAPTTGATILMQSESDLATDRLVLRDNVGGYVLRILGNRQAEVNRTLIVNNQVTQDLIWHQHDSLGLNEVMSIDNSTIANNQIGGWVIRDDLALDMFRTIIDQPDADTLLFTGNAANLNVSYVLADDTIGFPADVTNHVGRPTFIDAADGDYRLRYSRQGGAVTASLGLDFAPAIDGDDRDIRSLKYDQDLTTRPDVFGMRDLGVYEMQPYSDRIYTDGFGDAVMLAY</sequence>
<accession>A0A411HNM0</accession>
<reference evidence="1 2" key="1">
    <citation type="submission" date="2019-01" db="EMBL/GenBank/DDBJ databases">
        <title>Pseudolysobacter antarctica gen. nov., sp. nov., isolated from Fildes Peninsula, Antarctica.</title>
        <authorList>
            <person name="Wei Z."/>
            <person name="Peng F."/>
        </authorList>
    </citation>
    <scope>NUCLEOTIDE SEQUENCE [LARGE SCALE GENOMIC DNA]</scope>
    <source>
        <strain evidence="1 2">AQ6-296</strain>
    </source>
</reference>
<dbReference type="KEGG" id="xbc:ELE36_17850"/>
<dbReference type="Proteomes" id="UP000291562">
    <property type="component" value="Chromosome"/>
</dbReference>
<dbReference type="OrthoDB" id="5758889at2"/>
<name>A0A411HNM0_9GAMM</name>
<organism evidence="1 2">
    <name type="scientific">Pseudolysobacter antarcticus</name>
    <dbReference type="NCBI Taxonomy" id="2511995"/>
    <lineage>
        <taxon>Bacteria</taxon>
        <taxon>Pseudomonadati</taxon>
        <taxon>Pseudomonadota</taxon>
        <taxon>Gammaproteobacteria</taxon>
        <taxon>Lysobacterales</taxon>
        <taxon>Rhodanobacteraceae</taxon>
        <taxon>Pseudolysobacter</taxon>
    </lineage>
</organism>